<dbReference type="HAMAP" id="MF_00093">
    <property type="entry name" value="Rel_fac_1"/>
    <property type="match status" value="1"/>
</dbReference>
<dbReference type="InterPro" id="IPR045853">
    <property type="entry name" value="Pep_chain_release_fac_I_sf"/>
</dbReference>
<dbReference type="SUPFAM" id="SSF75620">
    <property type="entry name" value="Release factor"/>
    <property type="match status" value="1"/>
</dbReference>
<dbReference type="Gene3D" id="3.30.160.20">
    <property type="match status" value="1"/>
</dbReference>
<organism evidence="6">
    <name type="scientific">marine sediment metagenome</name>
    <dbReference type="NCBI Taxonomy" id="412755"/>
    <lineage>
        <taxon>unclassified sequences</taxon>
        <taxon>metagenomes</taxon>
        <taxon>ecological metagenomes</taxon>
    </lineage>
</organism>
<dbReference type="FunFam" id="3.30.70.1660:FF:000002">
    <property type="entry name" value="Peptide chain release factor 1"/>
    <property type="match status" value="1"/>
</dbReference>
<keyword evidence="4" id="KW-0175">Coiled coil</keyword>
<dbReference type="EMBL" id="BARU01001140">
    <property type="protein sequence ID" value="GAH29590.1"/>
    <property type="molecule type" value="Genomic_DNA"/>
</dbReference>
<dbReference type="GO" id="GO:0016149">
    <property type="term" value="F:translation release factor activity, codon specific"/>
    <property type="evidence" value="ECO:0007669"/>
    <property type="project" value="InterPro"/>
</dbReference>
<comment type="caution">
    <text evidence="6">The sequence shown here is derived from an EMBL/GenBank/DDBJ whole genome shotgun (WGS) entry which is preliminary data.</text>
</comment>
<keyword evidence="3" id="KW-0648">Protein biosynthesis</keyword>
<evidence type="ECO:0000256" key="4">
    <source>
        <dbReference type="SAM" id="Coils"/>
    </source>
</evidence>
<feature type="domain" description="Prokaryotic-type class I peptide chain release factors" evidence="5">
    <location>
        <begin position="229"/>
        <end position="245"/>
    </location>
</feature>
<dbReference type="Pfam" id="PF00472">
    <property type="entry name" value="RF-1"/>
    <property type="match status" value="1"/>
</dbReference>
<comment type="similarity">
    <text evidence="1">Belongs to the prokaryotic/mitochondrial release factor family.</text>
</comment>
<dbReference type="NCBIfam" id="NF001859">
    <property type="entry name" value="PRK00591.1"/>
    <property type="match status" value="1"/>
</dbReference>
<dbReference type="Pfam" id="PF03462">
    <property type="entry name" value="PCRF"/>
    <property type="match status" value="1"/>
</dbReference>
<accession>X1FAL3</accession>
<dbReference type="FunFam" id="3.30.160.20:FF:000004">
    <property type="entry name" value="Peptide chain release factor 1"/>
    <property type="match status" value="1"/>
</dbReference>
<dbReference type="Gene3D" id="6.10.140.1950">
    <property type="match status" value="1"/>
</dbReference>
<dbReference type="InterPro" id="IPR050057">
    <property type="entry name" value="Prokaryotic/Mito_RF"/>
</dbReference>
<dbReference type="PANTHER" id="PTHR43804:SF7">
    <property type="entry name" value="LD18447P"/>
    <property type="match status" value="1"/>
</dbReference>
<reference evidence="6" key="1">
    <citation type="journal article" date="2014" name="Front. Microbiol.">
        <title>High frequency of phylogenetically diverse reductive dehalogenase-homologous genes in deep subseafloor sedimentary metagenomes.</title>
        <authorList>
            <person name="Kawai M."/>
            <person name="Futagami T."/>
            <person name="Toyoda A."/>
            <person name="Takaki Y."/>
            <person name="Nishi S."/>
            <person name="Hori S."/>
            <person name="Arai W."/>
            <person name="Tsubouchi T."/>
            <person name="Morono Y."/>
            <person name="Uchiyama I."/>
            <person name="Ito T."/>
            <person name="Fujiyama A."/>
            <person name="Inagaki F."/>
            <person name="Takami H."/>
        </authorList>
    </citation>
    <scope>NUCLEOTIDE SEQUENCE</scope>
    <source>
        <strain evidence="6">Expedition CK06-06</strain>
    </source>
</reference>
<dbReference type="GO" id="GO:0005737">
    <property type="term" value="C:cytoplasm"/>
    <property type="evidence" value="ECO:0007669"/>
    <property type="project" value="UniProtKB-ARBA"/>
</dbReference>
<evidence type="ECO:0000256" key="3">
    <source>
        <dbReference type="ARBA" id="ARBA00022917"/>
    </source>
</evidence>
<dbReference type="NCBIfam" id="TIGR00019">
    <property type="entry name" value="prfA"/>
    <property type="match status" value="1"/>
</dbReference>
<dbReference type="PROSITE" id="PS00745">
    <property type="entry name" value="RF_PROK_I"/>
    <property type="match status" value="1"/>
</dbReference>
<sequence>MKNLLDKLKKIEDRYNNILKKLKRPDVTKDPIKVKKYSQEISQLEDTVKAAQKYRKIKSEIEETEEMLQTEKEKELRDLITEELLNLEKEKSNLETKIEELLLPKDVYAQKDIIVEIRAGTGGDEAALFASDLFKMYSKYSEKNNYNVKVLSSNVSDLGGFKEIVFEVSGKGAYNKFKYESGVHRVQRIPVTESSGRIHTSTTTVAVLPVAEKVDVEIKSDDISIQTFRSSGPGGQHVNVTDSAVRITHIPTKIVVSCQDERSQFQNKQRAFKILRAKLLDKKVREQQKEVATKRKGQIGMGERSEKIRTYNFPQNRVTDHRIGLTLHKLEQVLSGELDGFINALSIKERGDKLRNL</sequence>
<evidence type="ECO:0000256" key="2">
    <source>
        <dbReference type="ARBA" id="ARBA00022481"/>
    </source>
</evidence>
<evidence type="ECO:0000256" key="1">
    <source>
        <dbReference type="ARBA" id="ARBA00010835"/>
    </source>
</evidence>
<evidence type="ECO:0000313" key="6">
    <source>
        <dbReference type="EMBL" id="GAH29590.1"/>
    </source>
</evidence>
<dbReference type="InterPro" id="IPR005139">
    <property type="entry name" value="PCRF"/>
</dbReference>
<name>X1FAL3_9ZZZZ</name>
<dbReference type="SMART" id="SM00937">
    <property type="entry name" value="PCRF"/>
    <property type="match status" value="1"/>
</dbReference>
<dbReference type="InterPro" id="IPR004373">
    <property type="entry name" value="RF-1"/>
</dbReference>
<dbReference type="AlphaFoldDB" id="X1FAL3"/>
<dbReference type="Gene3D" id="3.30.70.1660">
    <property type="match status" value="1"/>
</dbReference>
<proteinExistence type="inferred from homology"/>
<dbReference type="PANTHER" id="PTHR43804">
    <property type="entry name" value="LD18447P"/>
    <property type="match status" value="1"/>
</dbReference>
<dbReference type="InterPro" id="IPR000352">
    <property type="entry name" value="Pep_chain_release_fac_I"/>
</dbReference>
<keyword evidence="2" id="KW-0488">Methylation</keyword>
<gene>
    <name evidence="6" type="ORF">S03H2_03162</name>
</gene>
<feature type="coiled-coil region" evidence="4">
    <location>
        <begin position="1"/>
        <end position="97"/>
    </location>
</feature>
<evidence type="ECO:0000259" key="5">
    <source>
        <dbReference type="PROSITE" id="PS00745"/>
    </source>
</evidence>
<protein>
    <recommendedName>
        <fullName evidence="5">Prokaryotic-type class I peptide chain release factors domain-containing protein</fullName>
    </recommendedName>
</protein>